<dbReference type="PANTHER" id="PTHR10037:SF209">
    <property type="entry name" value="VOLTAGE-DEPENDENT T-TYPE CALCIUM CHANNEL SUBUNIT ALPHA"/>
    <property type="match status" value="1"/>
</dbReference>
<feature type="transmembrane region" description="Helical" evidence="9">
    <location>
        <begin position="264"/>
        <end position="281"/>
    </location>
</feature>
<feature type="transmembrane region" description="Helical" evidence="9">
    <location>
        <begin position="86"/>
        <end position="105"/>
    </location>
</feature>
<dbReference type="GeneTree" id="ENSGT00940000158594"/>
<keyword evidence="2 9" id="KW-0812">Transmembrane</keyword>
<proteinExistence type="inferred from homology"/>
<name>A0A3Q2XUW1_HIPCM</name>
<dbReference type="SUPFAM" id="SSF81324">
    <property type="entry name" value="Voltage-gated potassium channels"/>
    <property type="match status" value="2"/>
</dbReference>
<evidence type="ECO:0000256" key="4">
    <source>
        <dbReference type="ARBA" id="ARBA00023136"/>
    </source>
</evidence>
<keyword evidence="4 9" id="KW-0472">Membrane</keyword>
<feature type="transmembrane region" description="Helical" evidence="9">
    <location>
        <begin position="390"/>
        <end position="411"/>
    </location>
</feature>
<dbReference type="GO" id="GO:0086010">
    <property type="term" value="P:membrane depolarization during action potential"/>
    <property type="evidence" value="ECO:0007669"/>
    <property type="project" value="TreeGrafter"/>
</dbReference>
<keyword evidence="6" id="KW-0813">Transport</keyword>
<evidence type="ECO:0000256" key="3">
    <source>
        <dbReference type="ARBA" id="ARBA00022989"/>
    </source>
</evidence>
<feature type="compositionally biased region" description="Polar residues" evidence="8">
    <location>
        <begin position="620"/>
        <end position="642"/>
    </location>
</feature>
<evidence type="ECO:0000259" key="10">
    <source>
        <dbReference type="Pfam" id="PF00520"/>
    </source>
</evidence>
<dbReference type="GO" id="GO:0070509">
    <property type="term" value="P:calcium ion import"/>
    <property type="evidence" value="ECO:0007669"/>
    <property type="project" value="TreeGrafter"/>
</dbReference>
<keyword evidence="6" id="KW-0407">Ion channel</keyword>
<evidence type="ECO:0000256" key="6">
    <source>
        <dbReference type="RuleBase" id="RU003808"/>
    </source>
</evidence>
<feature type="coiled-coil region" evidence="7">
    <location>
        <begin position="217"/>
        <end position="244"/>
    </location>
</feature>
<reference evidence="11" key="2">
    <citation type="submission" date="2025-09" db="UniProtKB">
        <authorList>
            <consortium name="Ensembl"/>
        </authorList>
    </citation>
    <scope>IDENTIFICATION</scope>
</reference>
<dbReference type="PRINTS" id="PR00167">
    <property type="entry name" value="CACHANNEL"/>
</dbReference>
<dbReference type="GO" id="GO:0045956">
    <property type="term" value="P:positive regulation of calcium ion-dependent exocytosis"/>
    <property type="evidence" value="ECO:0007669"/>
    <property type="project" value="TreeGrafter"/>
</dbReference>
<dbReference type="Pfam" id="PF00520">
    <property type="entry name" value="Ion_trans"/>
    <property type="match status" value="2"/>
</dbReference>
<keyword evidence="6" id="KW-0851">Voltage-gated channel</keyword>
<keyword evidence="5 6" id="KW-0106">Calcium</keyword>
<dbReference type="InterPro" id="IPR005821">
    <property type="entry name" value="Ion_trans_dom"/>
</dbReference>
<dbReference type="InterPro" id="IPR002077">
    <property type="entry name" value="VDCCAlpha1"/>
</dbReference>
<comment type="subcellular location">
    <subcellularLocation>
        <location evidence="1 6">Membrane</location>
        <topology evidence="1 6">Multi-pass membrane protein</topology>
    </subcellularLocation>
</comment>
<dbReference type="OMA" id="LCNEDYP"/>
<feature type="transmembrane region" description="Helical" evidence="9">
    <location>
        <begin position="185"/>
        <end position="208"/>
    </location>
</feature>
<dbReference type="Gene3D" id="1.20.120.350">
    <property type="entry name" value="Voltage-gated potassium channels. Chain C"/>
    <property type="match status" value="2"/>
</dbReference>
<dbReference type="PANTHER" id="PTHR10037">
    <property type="entry name" value="VOLTAGE-GATED CATION CHANNEL CALCIUM AND SODIUM"/>
    <property type="match status" value="1"/>
</dbReference>
<feature type="binding site" evidence="5">
    <location>
        <position position="157"/>
    </location>
    <ligand>
        <name>Ca(2+)</name>
        <dbReference type="ChEBI" id="CHEBI:29108"/>
    </ligand>
</feature>
<keyword evidence="6" id="KW-0107">Calcium channel</keyword>
<dbReference type="InterPro" id="IPR027359">
    <property type="entry name" value="Volt_channel_dom_sf"/>
</dbReference>
<keyword evidence="3 9" id="KW-1133">Transmembrane helix</keyword>
<feature type="domain" description="Ion transport" evidence="10">
    <location>
        <begin position="4"/>
        <end position="218"/>
    </location>
</feature>
<feature type="domain" description="Ion transport" evidence="10">
    <location>
        <begin position="264"/>
        <end position="519"/>
    </location>
</feature>
<evidence type="ECO:0000256" key="7">
    <source>
        <dbReference type="SAM" id="Coils"/>
    </source>
</evidence>
<evidence type="ECO:0000256" key="2">
    <source>
        <dbReference type="ARBA" id="ARBA00022692"/>
    </source>
</evidence>
<dbReference type="FunFam" id="1.10.287.70:FF:000018">
    <property type="entry name" value="Voltage-dependent T-type calcium channel subunit alpha"/>
    <property type="match status" value="1"/>
</dbReference>
<dbReference type="InterPro" id="IPR043203">
    <property type="entry name" value="VGCC_Ca_Na"/>
</dbReference>
<dbReference type="Ensembl" id="ENSHCOT00000007668.1">
    <property type="protein sequence ID" value="ENSHCOP00000004076.1"/>
    <property type="gene ID" value="ENSHCOG00000000819.1"/>
</dbReference>
<keyword evidence="7" id="KW-0175">Coiled coil</keyword>
<dbReference type="AlphaFoldDB" id="A0A3Q2XUW1"/>
<feature type="region of interest" description="Disordered" evidence="8">
    <location>
        <begin position="581"/>
        <end position="642"/>
    </location>
</feature>
<dbReference type="GO" id="GO:0043005">
    <property type="term" value="C:neuron projection"/>
    <property type="evidence" value="ECO:0007669"/>
    <property type="project" value="TreeGrafter"/>
</dbReference>
<keyword evidence="6" id="KW-0406">Ion transport</keyword>
<evidence type="ECO:0000256" key="9">
    <source>
        <dbReference type="SAM" id="Phobius"/>
    </source>
</evidence>
<keyword evidence="12" id="KW-1185">Reference proteome</keyword>
<feature type="transmembrane region" description="Helical" evidence="9">
    <location>
        <begin position="301"/>
        <end position="320"/>
    </location>
</feature>
<evidence type="ECO:0000256" key="5">
    <source>
        <dbReference type="PIRSR" id="PIRSR602077-1"/>
    </source>
</evidence>
<keyword evidence="5" id="KW-0479">Metal-binding</keyword>
<dbReference type="GO" id="GO:0001518">
    <property type="term" value="C:voltage-gated sodium channel complex"/>
    <property type="evidence" value="ECO:0007669"/>
    <property type="project" value="TreeGrafter"/>
</dbReference>
<evidence type="ECO:0000313" key="11">
    <source>
        <dbReference type="Ensembl" id="ENSHCOP00000004076.1"/>
    </source>
</evidence>
<dbReference type="GO" id="GO:0046872">
    <property type="term" value="F:metal ion binding"/>
    <property type="evidence" value="ECO:0007669"/>
    <property type="project" value="UniProtKB-KW"/>
</dbReference>
<evidence type="ECO:0000256" key="1">
    <source>
        <dbReference type="ARBA" id="ARBA00004141"/>
    </source>
</evidence>
<dbReference type="GO" id="GO:0005248">
    <property type="term" value="F:voltage-gated sodium channel activity"/>
    <property type="evidence" value="ECO:0007669"/>
    <property type="project" value="TreeGrafter"/>
</dbReference>
<dbReference type="FunFam" id="1.20.120.350:FF:000008">
    <property type="entry name" value="Voltage-dependent T-type calcium channel subunit alpha"/>
    <property type="match status" value="1"/>
</dbReference>
<comment type="similarity">
    <text evidence="6">Belongs to the calcium channel alpha-1 subunit (TC 1.A.1.11) family.</text>
</comment>
<evidence type="ECO:0000313" key="12">
    <source>
        <dbReference type="Proteomes" id="UP000264820"/>
    </source>
</evidence>
<dbReference type="FunFam" id="1.10.287.70:FF:000054">
    <property type="entry name" value="Voltage-dependent T-type calcium channel subunit alpha"/>
    <property type="match status" value="1"/>
</dbReference>
<dbReference type="Proteomes" id="UP000264820">
    <property type="component" value="Unplaced"/>
</dbReference>
<organism evidence="11 12">
    <name type="scientific">Hippocampus comes</name>
    <name type="common">Tiger tail seahorse</name>
    <dbReference type="NCBI Taxonomy" id="109280"/>
    <lineage>
        <taxon>Eukaryota</taxon>
        <taxon>Metazoa</taxon>
        <taxon>Chordata</taxon>
        <taxon>Craniata</taxon>
        <taxon>Vertebrata</taxon>
        <taxon>Euteleostomi</taxon>
        <taxon>Actinopterygii</taxon>
        <taxon>Neopterygii</taxon>
        <taxon>Teleostei</taxon>
        <taxon>Neoteleostei</taxon>
        <taxon>Acanthomorphata</taxon>
        <taxon>Syngnathiaria</taxon>
        <taxon>Syngnathiformes</taxon>
        <taxon>Syngnathoidei</taxon>
        <taxon>Syngnathidae</taxon>
        <taxon>Hippocampus</taxon>
    </lineage>
</organism>
<feature type="transmembrane region" description="Helical" evidence="9">
    <location>
        <begin position="488"/>
        <end position="509"/>
    </location>
</feature>
<dbReference type="GO" id="GO:0008332">
    <property type="term" value="F:low voltage-gated calcium channel activity"/>
    <property type="evidence" value="ECO:0007669"/>
    <property type="project" value="TreeGrafter"/>
</dbReference>
<evidence type="ECO:0000256" key="8">
    <source>
        <dbReference type="SAM" id="MobiDB-lite"/>
    </source>
</evidence>
<dbReference type="FunFam" id="1.20.120.350:FF:000110">
    <property type="entry name" value="Sodium channel protein"/>
    <property type="match status" value="1"/>
</dbReference>
<feature type="transmembrane region" description="Helical" evidence="9">
    <location>
        <begin position="25"/>
        <end position="51"/>
    </location>
</feature>
<dbReference type="Gene3D" id="1.10.287.70">
    <property type="match status" value="2"/>
</dbReference>
<dbReference type="STRING" id="109280.ENSHCOP00000004076"/>
<protein>
    <submittedName>
        <fullName evidence="11">Calcium voltage-gated channel subunit alpha1 Ia</fullName>
    </submittedName>
</protein>
<dbReference type="GO" id="GO:0005891">
    <property type="term" value="C:voltage-gated calcium channel complex"/>
    <property type="evidence" value="ECO:0007669"/>
    <property type="project" value="InterPro"/>
</dbReference>
<accession>A0A3Q2XUW1</accession>
<reference evidence="11" key="1">
    <citation type="submission" date="2025-08" db="UniProtKB">
        <authorList>
            <consortium name="Ensembl"/>
        </authorList>
    </citation>
    <scope>IDENTIFICATION</scope>
</reference>
<keyword evidence="6" id="KW-0109">Calcium transport</keyword>
<sequence>QVVSMGLYMGEQAYLRSSWNILDGFLVFVSLIDIVVSMAGGAKILGVLRVLRLLRTLRPLRVISRAPGLKLVVETLITSLKPIGNIVLICCAFFIIFGILGVQLFKGKFFYCLGPDVKNITNKSDCLQANYKWVHHKYNFDNLGQALMSLFVLASKDGWVNIMYHGLDAVGVDQQPMTNNNPWMLLYFISFLLIVSFFVLNMFVGVVVENFHKCRQHQEVEEAKRREEKRQRRMEKKRREAQKLPYYASYSNVRLMIHTLCTNHYLDLIITFIICINVITMSLEHYNQPHSLDLALKYCNYFFTSTFVLESILKLIAFGFRRFFKDWNQLDLAIVLLSVMGITLEEIEISAALPINPTIIRIMRVLRIARLKLLKMATGMRALLDTVVQALPQVGNLGLLFMLLFFIYAALGVELFGELCNQDYPCEGMSRHATFENFGMAFLTLFQVSTGDNWNGIMKDTLRECPPDHATDVDYACNPSLQFISPMYFVSFVLTAQFVLINVVVAVLMKHLDDSNKEAQEEAEMDAEIELELAQGTLCCMGAPGCGSAGAEKGSHSDSSLATGSSEGSLQTTLEEGLSFSISPPQNVDLPAAPLPHECPLREANAGISSPVQTLRLRPSPSSALTLQATVGQQRSQSSGRG</sequence>